<evidence type="ECO:0000313" key="3">
    <source>
        <dbReference type="EMBL" id="GLR27514.1"/>
    </source>
</evidence>
<protein>
    <submittedName>
        <fullName evidence="3">Formyltransferase</fullName>
    </submittedName>
</protein>
<dbReference type="EMBL" id="BSOJ01000032">
    <property type="protein sequence ID" value="GLR27514.1"/>
    <property type="molecule type" value="Genomic_DNA"/>
</dbReference>
<dbReference type="Pfam" id="PF02911">
    <property type="entry name" value="Formyl_trans_C"/>
    <property type="match status" value="1"/>
</dbReference>
<feature type="domain" description="Formyl transferase C-terminal" evidence="2">
    <location>
        <begin position="203"/>
        <end position="298"/>
    </location>
</feature>
<name>A0ABQ5YXQ4_9BURK</name>
<evidence type="ECO:0000259" key="2">
    <source>
        <dbReference type="Pfam" id="PF02911"/>
    </source>
</evidence>
<dbReference type="InterPro" id="IPR011034">
    <property type="entry name" value="Formyl_transferase-like_C_sf"/>
</dbReference>
<dbReference type="Gene3D" id="3.40.50.12230">
    <property type="match status" value="1"/>
</dbReference>
<feature type="domain" description="Formyl transferase N-terminal" evidence="1">
    <location>
        <begin position="24"/>
        <end position="170"/>
    </location>
</feature>
<reference evidence="4" key="1">
    <citation type="journal article" date="2019" name="Int. J. Syst. Evol. Microbiol.">
        <title>The Global Catalogue of Microorganisms (GCM) 10K type strain sequencing project: providing services to taxonomists for standard genome sequencing and annotation.</title>
        <authorList>
            <consortium name="The Broad Institute Genomics Platform"/>
            <consortium name="The Broad Institute Genome Sequencing Center for Infectious Disease"/>
            <person name="Wu L."/>
            <person name="Ma J."/>
        </authorList>
    </citation>
    <scope>NUCLEOTIDE SEQUENCE [LARGE SCALE GENOMIC DNA]</scope>
    <source>
        <strain evidence="4">NBRC 105857</strain>
    </source>
</reference>
<dbReference type="PANTHER" id="PTHR11138">
    <property type="entry name" value="METHIONYL-TRNA FORMYLTRANSFERASE"/>
    <property type="match status" value="1"/>
</dbReference>
<dbReference type="RefSeq" id="WP_284282329.1">
    <property type="nucleotide sequence ID" value="NZ_BSOJ01000032.1"/>
</dbReference>
<gene>
    <name evidence="3" type="ORF">GCM10007875_26050</name>
</gene>
<comment type="caution">
    <text evidence="3">The sequence shown here is derived from an EMBL/GenBank/DDBJ whole genome shotgun (WGS) entry which is preliminary data.</text>
</comment>
<keyword evidence="4" id="KW-1185">Reference proteome</keyword>
<dbReference type="NCBIfam" id="NF005414">
    <property type="entry name" value="PRK06988.1"/>
    <property type="match status" value="1"/>
</dbReference>
<proteinExistence type="predicted"/>
<dbReference type="InterPro" id="IPR005793">
    <property type="entry name" value="Formyl_trans_C"/>
</dbReference>
<dbReference type="PANTHER" id="PTHR11138:SF5">
    <property type="entry name" value="METHIONYL-TRNA FORMYLTRANSFERASE, MITOCHONDRIAL"/>
    <property type="match status" value="1"/>
</dbReference>
<organism evidence="3 4">
    <name type="scientific">Limnobacter litoralis</name>
    <dbReference type="NCBI Taxonomy" id="481366"/>
    <lineage>
        <taxon>Bacteria</taxon>
        <taxon>Pseudomonadati</taxon>
        <taxon>Pseudomonadota</taxon>
        <taxon>Betaproteobacteria</taxon>
        <taxon>Burkholderiales</taxon>
        <taxon>Burkholderiaceae</taxon>
        <taxon>Limnobacter</taxon>
    </lineage>
</organism>
<dbReference type="InterPro" id="IPR002376">
    <property type="entry name" value="Formyl_transf_N"/>
</dbReference>
<sequence>MSSAIVFAYHNVGVRCLKVLMAAGVDIRLVVTHKADPNENIWFQSVEQVCVDYDLPHLIAEDVSLPVLQEKAAACTPDFLFSFYYRNMLGADFLAIPAKGAYNMHGSLLPAFRGRAPVNWAVLKGATETGASLHAMEVKPDKGAVVAQVPVPILPDDTAAEVFDKVAVAAELCLHGVLPALLAGKAPHVEQDHTKASYYGRRTPADGAVNWSDNAQTIHNMVRALTHPYPGAFTDTVHGKLFLWRTRVLTQTMNIKPGVMQVDAMHRVVCNPGGGGTLQVLNAQLNGETLDAAALMARFQGSLKLPL</sequence>
<dbReference type="Proteomes" id="UP001156664">
    <property type="component" value="Unassembled WGS sequence"/>
</dbReference>
<dbReference type="SUPFAM" id="SSF50486">
    <property type="entry name" value="FMT C-terminal domain-like"/>
    <property type="match status" value="1"/>
</dbReference>
<dbReference type="SUPFAM" id="SSF53328">
    <property type="entry name" value="Formyltransferase"/>
    <property type="match status" value="1"/>
</dbReference>
<accession>A0ABQ5YXQ4</accession>
<dbReference type="InterPro" id="IPR036477">
    <property type="entry name" value="Formyl_transf_N_sf"/>
</dbReference>
<dbReference type="Pfam" id="PF00551">
    <property type="entry name" value="Formyl_trans_N"/>
    <property type="match status" value="1"/>
</dbReference>
<evidence type="ECO:0000313" key="4">
    <source>
        <dbReference type="Proteomes" id="UP001156664"/>
    </source>
</evidence>
<evidence type="ECO:0000259" key="1">
    <source>
        <dbReference type="Pfam" id="PF00551"/>
    </source>
</evidence>